<dbReference type="PROSITE" id="PS51296">
    <property type="entry name" value="RIESKE"/>
    <property type="match status" value="1"/>
</dbReference>
<keyword evidence="2" id="KW-0001">2Fe-2S</keyword>
<feature type="domain" description="Rieske" evidence="7">
    <location>
        <begin position="55"/>
        <end position="162"/>
    </location>
</feature>
<evidence type="ECO:0000256" key="4">
    <source>
        <dbReference type="ARBA" id="ARBA00023002"/>
    </source>
</evidence>
<dbReference type="EMBL" id="CAEZSR010000069">
    <property type="protein sequence ID" value="CAB4563850.1"/>
    <property type="molecule type" value="Genomic_DNA"/>
</dbReference>
<sequence>MSREQLVQMTRRNIAHSRNGTVPLEAGVKRIPSTNYYDPDRWRVEMDRIFRRVPLMLGFSAELPEPNSYKAMDAMGVPVVLVRGADGVVRSFVNMCSHRGAQVVEQGLGTTRRFSCPYHAWVYDTQGALVGMLDKEQFGEIDMSCHGLTPLPVAERAGMIFGAITPGVHFDVDEFLCGYGELLEHLDFANCTYVGKQSVGGPNWKLAYDGYLDFYHLPILHRDTFGPTYNNKTINDAWGPHQRNVQPDERYLALAELPEDEWTITKMVSGVWTIFPHVSIASFDAGGKLFMVSQLFPGDTPGTSVTTQYFLAVGDRPDEERMVTIEKQMDFLLHVVRDEDYYTGNRIQQAVQTGAKREFVFGRNEGPCQRFHDWVEDLIAAETIDDTYALFRAAEEFHHP</sequence>
<keyword evidence="5" id="KW-0408">Iron</keyword>
<dbReference type="CDD" id="cd03469">
    <property type="entry name" value="Rieske_RO_Alpha_N"/>
    <property type="match status" value="1"/>
</dbReference>
<accession>A0A6J6DIJ1</accession>
<evidence type="ECO:0000256" key="3">
    <source>
        <dbReference type="ARBA" id="ARBA00022723"/>
    </source>
</evidence>
<evidence type="ECO:0000256" key="1">
    <source>
        <dbReference type="ARBA" id="ARBA00001962"/>
    </source>
</evidence>
<dbReference type="Pfam" id="PF00355">
    <property type="entry name" value="Rieske"/>
    <property type="match status" value="1"/>
</dbReference>
<dbReference type="GO" id="GO:0051537">
    <property type="term" value="F:2 iron, 2 sulfur cluster binding"/>
    <property type="evidence" value="ECO:0007669"/>
    <property type="project" value="UniProtKB-KW"/>
</dbReference>
<dbReference type="InterPro" id="IPR036922">
    <property type="entry name" value="Rieske_2Fe-2S_sf"/>
</dbReference>
<evidence type="ECO:0000256" key="2">
    <source>
        <dbReference type="ARBA" id="ARBA00022714"/>
    </source>
</evidence>
<organism evidence="8">
    <name type="scientific">freshwater metagenome</name>
    <dbReference type="NCBI Taxonomy" id="449393"/>
    <lineage>
        <taxon>unclassified sequences</taxon>
        <taxon>metagenomes</taxon>
        <taxon>ecological metagenomes</taxon>
    </lineage>
</organism>
<dbReference type="InterPro" id="IPR015879">
    <property type="entry name" value="Ring_hydroxy_dOase_asu_C_dom"/>
</dbReference>
<dbReference type="Pfam" id="PF00848">
    <property type="entry name" value="Ring_hydroxyl_A"/>
    <property type="match status" value="1"/>
</dbReference>
<dbReference type="GO" id="GO:0005506">
    <property type="term" value="F:iron ion binding"/>
    <property type="evidence" value="ECO:0007669"/>
    <property type="project" value="InterPro"/>
</dbReference>
<dbReference type="InterPro" id="IPR001663">
    <property type="entry name" value="Rng_hydr_dOase-A"/>
</dbReference>
<name>A0A6J6DIJ1_9ZZZZ</name>
<evidence type="ECO:0000256" key="6">
    <source>
        <dbReference type="ARBA" id="ARBA00023014"/>
    </source>
</evidence>
<dbReference type="GO" id="GO:0016491">
    <property type="term" value="F:oxidoreductase activity"/>
    <property type="evidence" value="ECO:0007669"/>
    <property type="project" value="UniProtKB-KW"/>
</dbReference>
<evidence type="ECO:0000256" key="5">
    <source>
        <dbReference type="ARBA" id="ARBA00023004"/>
    </source>
</evidence>
<dbReference type="AlphaFoldDB" id="A0A6J6DIJ1"/>
<dbReference type="SUPFAM" id="SSF55961">
    <property type="entry name" value="Bet v1-like"/>
    <property type="match status" value="1"/>
</dbReference>
<dbReference type="PANTHER" id="PTHR43756">
    <property type="entry name" value="CHOLINE MONOOXYGENASE, CHLOROPLASTIC"/>
    <property type="match status" value="1"/>
</dbReference>
<dbReference type="Gene3D" id="2.102.10.10">
    <property type="entry name" value="Rieske [2Fe-2S] iron-sulphur domain"/>
    <property type="match status" value="1"/>
</dbReference>
<dbReference type="PRINTS" id="PR00090">
    <property type="entry name" value="RNGDIOXGNASE"/>
</dbReference>
<dbReference type="PANTHER" id="PTHR43756:SF5">
    <property type="entry name" value="CHOLINE MONOOXYGENASE, CHLOROPLASTIC"/>
    <property type="match status" value="1"/>
</dbReference>
<protein>
    <submittedName>
        <fullName evidence="8">Unannotated protein</fullName>
    </submittedName>
</protein>
<keyword evidence="6" id="KW-0411">Iron-sulfur</keyword>
<comment type="cofactor">
    <cofactor evidence="1">
        <name>Fe cation</name>
        <dbReference type="ChEBI" id="CHEBI:24875"/>
    </cofactor>
</comment>
<keyword evidence="3" id="KW-0479">Metal-binding</keyword>
<dbReference type="Gene3D" id="3.90.380.10">
    <property type="entry name" value="Naphthalene 1,2-dioxygenase Alpha Subunit, Chain A, domain 1"/>
    <property type="match status" value="1"/>
</dbReference>
<dbReference type="SUPFAM" id="SSF50022">
    <property type="entry name" value="ISP domain"/>
    <property type="match status" value="1"/>
</dbReference>
<reference evidence="8" key="1">
    <citation type="submission" date="2020-05" db="EMBL/GenBank/DDBJ databases">
        <authorList>
            <person name="Chiriac C."/>
            <person name="Salcher M."/>
            <person name="Ghai R."/>
            <person name="Kavagutti S V."/>
        </authorList>
    </citation>
    <scope>NUCLEOTIDE SEQUENCE</scope>
</reference>
<keyword evidence="4" id="KW-0560">Oxidoreductase</keyword>
<evidence type="ECO:0000313" key="8">
    <source>
        <dbReference type="EMBL" id="CAB4563850.1"/>
    </source>
</evidence>
<proteinExistence type="predicted"/>
<evidence type="ECO:0000259" key="7">
    <source>
        <dbReference type="PROSITE" id="PS51296"/>
    </source>
</evidence>
<gene>
    <name evidence="8" type="ORF">UFOPK1493_01963</name>
</gene>
<dbReference type="InterPro" id="IPR017941">
    <property type="entry name" value="Rieske_2Fe-2S"/>
</dbReference>